<protein>
    <submittedName>
        <fullName evidence="2">Uncharacterized protein</fullName>
    </submittedName>
</protein>
<evidence type="ECO:0000313" key="3">
    <source>
        <dbReference type="Proteomes" id="UP000654075"/>
    </source>
</evidence>
<evidence type="ECO:0000256" key="1">
    <source>
        <dbReference type="SAM" id="MobiDB-lite"/>
    </source>
</evidence>
<comment type="caution">
    <text evidence="2">The sequence shown here is derived from an EMBL/GenBank/DDBJ whole genome shotgun (WGS) entry which is preliminary data.</text>
</comment>
<dbReference type="Proteomes" id="UP000654075">
    <property type="component" value="Unassembled WGS sequence"/>
</dbReference>
<accession>A0A813FI47</accession>
<dbReference type="AlphaFoldDB" id="A0A813FI47"/>
<feature type="non-terminal residue" evidence="2">
    <location>
        <position position="217"/>
    </location>
</feature>
<gene>
    <name evidence="2" type="ORF">PGLA1383_LOCUS27895</name>
</gene>
<sequence>VNFKNVTLQVNFGSTTVPLPFKCHSVQQVPAADGVASPEQPKGVKFEVVFPVGVPDEGTFDWLDNFHEQKKGYAEISDRALAEWAEKSGMYRSKSTSWKNSNDKPDMSFGLPLMDDMSARKVLNAVVGTQPRNYVVMEVKGNLISEERKELMKRFQNPMFKTVAEVVIGEPPADFKAKQQKVLLAEKQLVADQEWMKRKADKEREKQARLRQKELEK</sequence>
<dbReference type="OrthoDB" id="445357at2759"/>
<keyword evidence="3" id="KW-1185">Reference proteome</keyword>
<reference evidence="2" key="1">
    <citation type="submission" date="2021-02" db="EMBL/GenBank/DDBJ databases">
        <authorList>
            <person name="Dougan E. K."/>
            <person name="Rhodes N."/>
            <person name="Thang M."/>
            <person name="Chan C."/>
        </authorList>
    </citation>
    <scope>NUCLEOTIDE SEQUENCE</scope>
</reference>
<proteinExistence type="predicted"/>
<organism evidence="2 3">
    <name type="scientific">Polarella glacialis</name>
    <name type="common">Dinoflagellate</name>
    <dbReference type="NCBI Taxonomy" id="89957"/>
    <lineage>
        <taxon>Eukaryota</taxon>
        <taxon>Sar</taxon>
        <taxon>Alveolata</taxon>
        <taxon>Dinophyceae</taxon>
        <taxon>Suessiales</taxon>
        <taxon>Suessiaceae</taxon>
        <taxon>Polarella</taxon>
    </lineage>
</organism>
<evidence type="ECO:0000313" key="2">
    <source>
        <dbReference type="EMBL" id="CAE8610068.1"/>
    </source>
</evidence>
<feature type="non-terminal residue" evidence="2">
    <location>
        <position position="1"/>
    </location>
</feature>
<feature type="region of interest" description="Disordered" evidence="1">
    <location>
        <begin position="196"/>
        <end position="217"/>
    </location>
</feature>
<name>A0A813FI47_POLGL</name>
<dbReference type="EMBL" id="CAJNNV010024514">
    <property type="protein sequence ID" value="CAE8610068.1"/>
    <property type="molecule type" value="Genomic_DNA"/>
</dbReference>